<dbReference type="RefSeq" id="WP_090504539.1">
    <property type="nucleotide sequence ID" value="NZ_FNWL01000001.1"/>
</dbReference>
<reference evidence="3" key="1">
    <citation type="submission" date="2016-10" db="EMBL/GenBank/DDBJ databases">
        <authorList>
            <person name="Varghese N."/>
            <person name="Submissions S."/>
        </authorList>
    </citation>
    <scope>NUCLEOTIDE SEQUENCE [LARGE SCALE GENOMIC DNA]</scope>
    <source>
        <strain evidence="3">CGMCC 1.8981</strain>
    </source>
</reference>
<evidence type="ECO:0000256" key="1">
    <source>
        <dbReference type="SAM" id="Phobius"/>
    </source>
</evidence>
<accession>A0A1H6FLC0</accession>
<dbReference type="Proteomes" id="UP000199112">
    <property type="component" value="Unassembled WGS sequence"/>
</dbReference>
<evidence type="ECO:0000313" key="2">
    <source>
        <dbReference type="EMBL" id="SEH11661.1"/>
    </source>
</evidence>
<gene>
    <name evidence="2" type="ORF">SAMN04487967_0454</name>
</gene>
<keyword evidence="3" id="KW-1185">Reference proteome</keyword>
<protein>
    <recommendedName>
        <fullName evidence="4">Cox cluster protein</fullName>
    </recommendedName>
</protein>
<sequence>MSVDREPGNRRRLVGTLLAATAVATVGGALLGFFLPTAVGLEELVVLEMTVPITPSSVGLYAGVIVGVFLLTLGLVVAAVSHFDDETV</sequence>
<dbReference type="AlphaFoldDB" id="A0A1H6FLC0"/>
<keyword evidence="1" id="KW-0472">Membrane</keyword>
<proteinExistence type="predicted"/>
<feature type="transmembrane region" description="Helical" evidence="1">
    <location>
        <begin position="12"/>
        <end position="38"/>
    </location>
</feature>
<organism evidence="2 3">
    <name type="scientific">Natronorubrum sediminis</name>
    <dbReference type="NCBI Taxonomy" id="640943"/>
    <lineage>
        <taxon>Archaea</taxon>
        <taxon>Methanobacteriati</taxon>
        <taxon>Methanobacteriota</taxon>
        <taxon>Stenosarchaea group</taxon>
        <taxon>Halobacteria</taxon>
        <taxon>Halobacteriales</taxon>
        <taxon>Natrialbaceae</taxon>
        <taxon>Natronorubrum</taxon>
    </lineage>
</organism>
<evidence type="ECO:0008006" key="4">
    <source>
        <dbReference type="Google" id="ProtNLM"/>
    </source>
</evidence>
<evidence type="ECO:0000313" key="3">
    <source>
        <dbReference type="Proteomes" id="UP000199112"/>
    </source>
</evidence>
<keyword evidence="1" id="KW-1133">Transmembrane helix</keyword>
<dbReference type="PROSITE" id="PS51318">
    <property type="entry name" value="TAT"/>
    <property type="match status" value="1"/>
</dbReference>
<dbReference type="EMBL" id="FNWL01000001">
    <property type="protein sequence ID" value="SEH11661.1"/>
    <property type="molecule type" value="Genomic_DNA"/>
</dbReference>
<feature type="transmembrane region" description="Helical" evidence="1">
    <location>
        <begin position="58"/>
        <end position="80"/>
    </location>
</feature>
<dbReference type="InterPro" id="IPR006311">
    <property type="entry name" value="TAT_signal"/>
</dbReference>
<name>A0A1H6FLC0_9EURY</name>
<keyword evidence="1" id="KW-0812">Transmembrane</keyword>